<gene>
    <name evidence="2" type="ORF">MQH31_09840</name>
</gene>
<sequence length="158" mass="16458">MPLEIGSTLNLQLREIGGGDLNLTDYRGTSNVFVYFMRALSCAQCNAAVRTLAAQQDELAAAGVRVIVAVPEDEAAATAWKAKRGVPFPVVIGKDGTAHAEAGLLRKVFGAIQQSGGILLDKEGTVRYSHISTNPGTSYNKADLAAAIAALTASTPAE</sequence>
<reference evidence="2" key="1">
    <citation type="submission" date="2022-03" db="EMBL/GenBank/DDBJ databases">
        <title>Cryobacterium sp. nov. strain ZS14-85, isolated from Antarctic soil.</title>
        <authorList>
            <person name="Li J."/>
            <person name="Niu G."/>
        </authorList>
    </citation>
    <scope>NUCLEOTIDE SEQUENCE</scope>
    <source>
        <strain evidence="2">ZS14-85</strain>
    </source>
</reference>
<evidence type="ECO:0000259" key="1">
    <source>
        <dbReference type="PROSITE" id="PS51352"/>
    </source>
</evidence>
<dbReference type="GO" id="GO:0016491">
    <property type="term" value="F:oxidoreductase activity"/>
    <property type="evidence" value="ECO:0007669"/>
    <property type="project" value="InterPro"/>
</dbReference>
<dbReference type="InterPro" id="IPR036249">
    <property type="entry name" value="Thioredoxin-like_sf"/>
</dbReference>
<protein>
    <submittedName>
        <fullName evidence="2">Peroxiredoxin family protein</fullName>
    </submittedName>
</protein>
<accession>A0AA41QUS4</accession>
<dbReference type="SUPFAM" id="SSF52833">
    <property type="entry name" value="Thioredoxin-like"/>
    <property type="match status" value="1"/>
</dbReference>
<proteinExistence type="predicted"/>
<dbReference type="AlphaFoldDB" id="A0AA41QUS4"/>
<evidence type="ECO:0000313" key="2">
    <source>
        <dbReference type="EMBL" id="MCI4658105.1"/>
    </source>
</evidence>
<keyword evidence="3" id="KW-1185">Reference proteome</keyword>
<organism evidence="2 3">
    <name type="scientific">Cryobacterium zhongshanensis</name>
    <dbReference type="NCBI Taxonomy" id="2928153"/>
    <lineage>
        <taxon>Bacteria</taxon>
        <taxon>Bacillati</taxon>
        <taxon>Actinomycetota</taxon>
        <taxon>Actinomycetes</taxon>
        <taxon>Micrococcales</taxon>
        <taxon>Microbacteriaceae</taxon>
        <taxon>Cryobacterium</taxon>
    </lineage>
</organism>
<comment type="caution">
    <text evidence="2">The sequence shown here is derived from an EMBL/GenBank/DDBJ whole genome shotgun (WGS) entry which is preliminary data.</text>
</comment>
<dbReference type="Gene3D" id="3.40.30.10">
    <property type="entry name" value="Glutaredoxin"/>
    <property type="match status" value="1"/>
</dbReference>
<evidence type="ECO:0000313" key="3">
    <source>
        <dbReference type="Proteomes" id="UP001165341"/>
    </source>
</evidence>
<dbReference type="RefSeq" id="WP_243011884.1">
    <property type="nucleotide sequence ID" value="NZ_JALGAR010000002.1"/>
</dbReference>
<dbReference type="EMBL" id="JALGAR010000002">
    <property type="protein sequence ID" value="MCI4658105.1"/>
    <property type="molecule type" value="Genomic_DNA"/>
</dbReference>
<dbReference type="Proteomes" id="UP001165341">
    <property type="component" value="Unassembled WGS sequence"/>
</dbReference>
<name>A0AA41QUS4_9MICO</name>
<dbReference type="PROSITE" id="PS51352">
    <property type="entry name" value="THIOREDOXIN_2"/>
    <property type="match status" value="1"/>
</dbReference>
<feature type="domain" description="Thioredoxin" evidence="1">
    <location>
        <begin position="1"/>
        <end position="153"/>
    </location>
</feature>
<dbReference type="GO" id="GO:0016209">
    <property type="term" value="F:antioxidant activity"/>
    <property type="evidence" value="ECO:0007669"/>
    <property type="project" value="InterPro"/>
</dbReference>
<dbReference type="Pfam" id="PF00578">
    <property type="entry name" value="AhpC-TSA"/>
    <property type="match status" value="1"/>
</dbReference>
<dbReference type="InterPro" id="IPR013766">
    <property type="entry name" value="Thioredoxin_domain"/>
</dbReference>
<dbReference type="InterPro" id="IPR000866">
    <property type="entry name" value="AhpC/TSA"/>
</dbReference>